<comment type="catalytic activity">
    <reaction evidence="1">
        <text>thiamine phosphate + ATP = thiamine diphosphate + ADP</text>
        <dbReference type="Rhea" id="RHEA:15913"/>
        <dbReference type="ChEBI" id="CHEBI:30616"/>
        <dbReference type="ChEBI" id="CHEBI:37575"/>
        <dbReference type="ChEBI" id="CHEBI:58937"/>
        <dbReference type="ChEBI" id="CHEBI:456216"/>
        <dbReference type="EC" id="2.7.4.16"/>
    </reaction>
</comment>
<dbReference type="Pfam" id="PF02769">
    <property type="entry name" value="AIRS_C"/>
    <property type="match status" value="1"/>
</dbReference>
<reference evidence="5 6" key="1">
    <citation type="submission" date="2019-10" db="EMBL/GenBank/DDBJ databases">
        <title>Rubrobacter sp nov SCSIO 52090 isolated from a deep-sea sediment in the South China Sea.</title>
        <authorList>
            <person name="Chen R.W."/>
        </authorList>
    </citation>
    <scope>NUCLEOTIDE SEQUENCE [LARGE SCALE GENOMIC DNA]</scope>
    <source>
        <strain evidence="5 6">SCSIO 52909</strain>
    </source>
</reference>
<feature type="binding site" evidence="1">
    <location>
        <position position="201"/>
    </location>
    <ligand>
        <name>ATP</name>
        <dbReference type="ChEBI" id="CHEBI:30616"/>
    </ligand>
</feature>
<comment type="function">
    <text evidence="1">Catalyzes the ATP-dependent phosphorylation of thiamine-monophosphate (TMP) to form thiamine-pyrophosphate (TPP), the active form of vitamin B1.</text>
</comment>
<comment type="caution">
    <text evidence="1">Lacks conserved residue(s) required for the propagation of feature annotation.</text>
</comment>
<dbReference type="NCBIfam" id="TIGR01379">
    <property type="entry name" value="thiL"/>
    <property type="match status" value="1"/>
</dbReference>
<feature type="binding site" evidence="1">
    <location>
        <position position="265"/>
    </location>
    <ligand>
        <name>ATP</name>
        <dbReference type="ChEBI" id="CHEBI:30616"/>
    </ligand>
</feature>
<sequence>MDLGPRRVAPSALGRSEALDGHGPSRGRGGGVLGFSLRSRAGGVPPVPGAPRPAPALGAGLNEFDVIRKLSGLLPPAPPEVLVPIGDDCAVLEIGGRKWAAASDMLVSGRHFEGWATPVDVGYKAVAVNVSDVAAMGGTPRFVLVSGAVPDPETALGVFEGVAEACGEFGVYPIGGDTTGAEALTVDVAILGELEADPVLRSGARPGDLLAVTGELGASAAGLLAFEDGVDGFGRLKSRHLRPQPRVEVGRAAARLGVGAMIDLSDGLASDVRHVCEKSGVGCSLDLDLLPVSDDTRKLATALGRDPLTLAATGGEDYELLISAPERVLEILAGSVPVPVTVVGEMRGSGAEFRRGGQVVGDLSGWDHFV</sequence>
<feature type="binding site" evidence="1">
    <location>
        <position position="132"/>
    </location>
    <ligand>
        <name>Mg(2+)</name>
        <dbReference type="ChEBI" id="CHEBI:18420"/>
        <label>4</label>
    </ligand>
</feature>
<dbReference type="GO" id="GO:0009228">
    <property type="term" value="P:thiamine biosynthetic process"/>
    <property type="evidence" value="ECO:0007669"/>
    <property type="project" value="UniProtKB-KW"/>
</dbReference>
<protein>
    <recommendedName>
        <fullName evidence="1">Thiamine-monophosphate kinase</fullName>
        <shortName evidence="1">TMP kinase</shortName>
        <shortName evidence="1">Thiamine-phosphate kinase</shortName>
        <ecNumber evidence="1">2.7.4.16</ecNumber>
    </recommendedName>
</protein>
<feature type="binding site" evidence="1">
    <location>
        <position position="132"/>
    </location>
    <ligand>
        <name>Mg(2+)</name>
        <dbReference type="ChEBI" id="CHEBI:18420"/>
        <label>3</label>
    </ligand>
</feature>
<organism evidence="5 6">
    <name type="scientific">Rubrobacter tropicus</name>
    <dbReference type="NCBI Taxonomy" id="2653851"/>
    <lineage>
        <taxon>Bacteria</taxon>
        <taxon>Bacillati</taxon>
        <taxon>Actinomycetota</taxon>
        <taxon>Rubrobacteria</taxon>
        <taxon>Rubrobacterales</taxon>
        <taxon>Rubrobacteraceae</taxon>
        <taxon>Rubrobacter</taxon>
    </lineage>
</organism>
<name>A0A6G8Q558_9ACTN</name>
<dbReference type="EC" id="2.7.4.16" evidence="1"/>
<keyword evidence="6" id="KW-1185">Reference proteome</keyword>
<keyword evidence="1" id="KW-0547">Nucleotide-binding</keyword>
<proteinExistence type="inferred from homology"/>
<accession>A0A6G8Q558</accession>
<evidence type="ECO:0000313" key="5">
    <source>
        <dbReference type="EMBL" id="QIN81611.1"/>
    </source>
</evidence>
<comment type="pathway">
    <text evidence="1">Cofactor biosynthesis; thiamine diphosphate biosynthesis; thiamine diphosphate from thiamine phosphate: step 1/1.</text>
</comment>
<comment type="miscellaneous">
    <text evidence="1">Reaction mechanism of ThiL seems to utilize a direct, inline transfer of the gamma-phosphate of ATP to TMP rather than a phosphorylated enzyme intermediate.</text>
</comment>
<dbReference type="InterPro" id="IPR006283">
    <property type="entry name" value="ThiL-like"/>
</dbReference>
<evidence type="ECO:0000256" key="1">
    <source>
        <dbReference type="HAMAP-Rule" id="MF_02128"/>
    </source>
</evidence>
<evidence type="ECO:0000259" key="3">
    <source>
        <dbReference type="Pfam" id="PF00586"/>
    </source>
</evidence>
<dbReference type="Gene3D" id="3.90.650.10">
    <property type="entry name" value="PurM-like C-terminal domain"/>
    <property type="match status" value="1"/>
</dbReference>
<evidence type="ECO:0000313" key="6">
    <source>
        <dbReference type="Proteomes" id="UP000501452"/>
    </source>
</evidence>
<gene>
    <name evidence="1 5" type="primary">thiL</name>
    <name evidence="5" type="ORF">GBA63_02435</name>
</gene>
<feature type="binding site" evidence="1">
    <location>
        <position position="88"/>
    </location>
    <ligand>
        <name>Mg(2+)</name>
        <dbReference type="ChEBI" id="CHEBI:18420"/>
        <label>4</label>
    </ligand>
</feature>
<dbReference type="InterPro" id="IPR036676">
    <property type="entry name" value="PurM-like_C_sf"/>
</dbReference>
<keyword evidence="1" id="KW-0784">Thiamine biosynthesis</keyword>
<feature type="binding site" evidence="1">
    <location>
        <position position="88"/>
    </location>
    <ligand>
        <name>Mg(2+)</name>
        <dbReference type="ChEBI" id="CHEBI:18420"/>
        <label>3</label>
    </ligand>
</feature>
<keyword evidence="1" id="KW-0460">Magnesium</keyword>
<dbReference type="GO" id="GO:0000287">
    <property type="term" value="F:magnesium ion binding"/>
    <property type="evidence" value="ECO:0007669"/>
    <property type="project" value="UniProtKB-UniRule"/>
</dbReference>
<feature type="binding site" evidence="1">
    <location>
        <position position="316"/>
    </location>
    <ligand>
        <name>substrate</name>
    </ligand>
</feature>
<dbReference type="EMBL" id="CP045119">
    <property type="protein sequence ID" value="QIN81611.1"/>
    <property type="molecule type" value="Genomic_DNA"/>
</dbReference>
<dbReference type="PANTHER" id="PTHR30270">
    <property type="entry name" value="THIAMINE-MONOPHOSPHATE KINASE"/>
    <property type="match status" value="1"/>
</dbReference>
<feature type="binding site" evidence="1">
    <location>
        <position position="263"/>
    </location>
    <ligand>
        <name>Mg(2+)</name>
        <dbReference type="ChEBI" id="CHEBI:18420"/>
        <label>3</label>
    </ligand>
</feature>
<feature type="binding site" evidence="1">
    <location>
        <position position="266"/>
    </location>
    <ligand>
        <name>Mg(2+)</name>
        <dbReference type="ChEBI" id="CHEBI:18420"/>
        <label>5</label>
    </ligand>
</feature>
<dbReference type="GO" id="GO:0009030">
    <property type="term" value="F:thiamine-phosphate kinase activity"/>
    <property type="evidence" value="ECO:0007669"/>
    <property type="project" value="UniProtKB-UniRule"/>
</dbReference>
<feature type="domain" description="PurM-like C-terminal" evidence="4">
    <location>
        <begin position="205"/>
        <end position="350"/>
    </location>
</feature>
<dbReference type="PANTHER" id="PTHR30270:SF0">
    <property type="entry name" value="THIAMINE-MONOPHOSPHATE KINASE"/>
    <property type="match status" value="1"/>
</dbReference>
<feature type="binding site" evidence="1">
    <location>
        <position position="103"/>
    </location>
    <ligand>
        <name>Mg(2+)</name>
        <dbReference type="ChEBI" id="CHEBI:18420"/>
        <label>1</label>
    </ligand>
</feature>
<dbReference type="SUPFAM" id="SSF55326">
    <property type="entry name" value="PurM N-terminal domain-like"/>
    <property type="match status" value="1"/>
</dbReference>
<evidence type="ECO:0000256" key="2">
    <source>
        <dbReference type="SAM" id="MobiDB-lite"/>
    </source>
</evidence>
<feature type="binding site" evidence="1">
    <location>
        <position position="104"/>
    </location>
    <ligand>
        <name>Mg(2+)</name>
        <dbReference type="ChEBI" id="CHEBI:18420"/>
        <label>1</label>
    </ligand>
</feature>
<dbReference type="UniPathway" id="UPA00060">
    <property type="reaction ID" value="UER00142"/>
</dbReference>
<dbReference type="GO" id="GO:0009229">
    <property type="term" value="P:thiamine diphosphate biosynthetic process"/>
    <property type="evidence" value="ECO:0007669"/>
    <property type="project" value="UniProtKB-UniRule"/>
</dbReference>
<feature type="binding site" evidence="1">
    <location>
        <position position="366"/>
    </location>
    <ligand>
        <name>substrate</name>
    </ligand>
</feature>
<dbReference type="GO" id="GO:0005524">
    <property type="term" value="F:ATP binding"/>
    <property type="evidence" value="ECO:0007669"/>
    <property type="project" value="UniProtKB-UniRule"/>
</dbReference>
<feature type="binding site" evidence="1">
    <location>
        <position position="132"/>
    </location>
    <ligand>
        <name>Mg(2+)</name>
        <dbReference type="ChEBI" id="CHEBI:18420"/>
        <label>2</label>
    </ligand>
</feature>
<dbReference type="InterPro" id="IPR016188">
    <property type="entry name" value="PurM-like_N"/>
</dbReference>
<dbReference type="AlphaFoldDB" id="A0A6G8Q558"/>
<keyword evidence="1" id="KW-0067">ATP-binding</keyword>
<dbReference type="KEGG" id="rub:GBA63_02435"/>
<dbReference type="HAMAP" id="MF_02128">
    <property type="entry name" value="TMP_kinase"/>
    <property type="match status" value="1"/>
</dbReference>
<feature type="binding site" evidence="1">
    <location>
        <position position="104"/>
    </location>
    <ligand>
        <name>Mg(2+)</name>
        <dbReference type="ChEBI" id="CHEBI:18420"/>
        <label>2</label>
    </ligand>
</feature>
<dbReference type="SUPFAM" id="SSF56042">
    <property type="entry name" value="PurM C-terminal domain-like"/>
    <property type="match status" value="1"/>
</dbReference>
<feature type="binding site" evidence="1">
    <location>
        <position position="111"/>
    </location>
    <ligand>
        <name>substrate</name>
    </ligand>
</feature>
<feature type="domain" description="PurM-like N-terminal" evidence="3">
    <location>
        <begin position="86"/>
        <end position="193"/>
    </location>
</feature>
<keyword evidence="1 5" id="KW-0808">Transferase</keyword>
<dbReference type="Pfam" id="PF00586">
    <property type="entry name" value="AIRS"/>
    <property type="match status" value="1"/>
</dbReference>
<feature type="binding site" evidence="1">
    <location>
        <position position="177"/>
    </location>
    <ligand>
        <name>Mg(2+)</name>
        <dbReference type="ChEBI" id="CHEBI:18420"/>
        <label>1</label>
    </ligand>
</feature>
<keyword evidence="1 5" id="KW-0418">Kinase</keyword>
<evidence type="ECO:0000259" key="4">
    <source>
        <dbReference type="Pfam" id="PF02769"/>
    </source>
</evidence>
<dbReference type="PIRSF" id="PIRSF005303">
    <property type="entry name" value="Thiam_monoph_kin"/>
    <property type="match status" value="1"/>
</dbReference>
<keyword evidence="1" id="KW-0479">Metal-binding</keyword>
<dbReference type="InterPro" id="IPR010918">
    <property type="entry name" value="PurM-like_C_dom"/>
</dbReference>
<feature type="region of interest" description="Disordered" evidence="2">
    <location>
        <begin position="1"/>
        <end position="32"/>
    </location>
</feature>
<dbReference type="Gene3D" id="3.30.1330.10">
    <property type="entry name" value="PurM-like, N-terminal domain"/>
    <property type="match status" value="1"/>
</dbReference>
<dbReference type="CDD" id="cd02194">
    <property type="entry name" value="ThiL"/>
    <property type="match status" value="1"/>
</dbReference>
<dbReference type="Proteomes" id="UP000501452">
    <property type="component" value="Chromosome"/>
</dbReference>
<dbReference type="InterPro" id="IPR036921">
    <property type="entry name" value="PurM-like_N_sf"/>
</dbReference>
<comment type="similarity">
    <text evidence="1">Belongs to the thiamine-monophosphate kinase family.</text>
</comment>
<feature type="binding site" evidence="1">
    <location>
        <begin position="176"/>
        <end position="177"/>
    </location>
    <ligand>
        <name>ATP</name>
        <dbReference type="ChEBI" id="CHEBI:30616"/>
    </ligand>
</feature>